<keyword evidence="4" id="KW-1185">Reference proteome</keyword>
<feature type="compositionally biased region" description="Acidic residues" evidence="1">
    <location>
        <begin position="378"/>
        <end position="390"/>
    </location>
</feature>
<organism evidence="3 4">
    <name type="scientific">Larsenimonas suaedae</name>
    <dbReference type="NCBI Taxonomy" id="1851019"/>
    <lineage>
        <taxon>Bacteria</taxon>
        <taxon>Pseudomonadati</taxon>
        <taxon>Pseudomonadota</taxon>
        <taxon>Gammaproteobacteria</taxon>
        <taxon>Oceanospirillales</taxon>
        <taxon>Halomonadaceae</taxon>
        <taxon>Larsenimonas</taxon>
    </lineage>
</organism>
<sequence length="396" mass="46714">MTDEMTHYADTAYSVDWLPPQPPGPDQSKKLKKEMTIARVPWGSYVGINATKYFKSSNAYWVELLRYHGEKAFLKNGFYYSEKKINISSSKKKKSGFSNRMERFATALSRALNFKDNVGKVLIIPFAFFGLFFLLKLDFYGFFKSFLVPLAFFYAFHVYYVRVVERKDLTRYFEDNEWRDRLSFSRVDGMLYFNYKPYPFHEFDAYLQREVSQYNTTHYLVLHHRYPEKSYDETLKVSPSFTVGSGFPSECYASWDTLQRYMDVNQPLPDIPVLEMFRHRDPTTRAYDAAGKRGRPERYWRDFYLNASQEEIEKLCEEQARKVRSAPWSGRPDAMELSIQGYRNQRTAEPKDIDRFSTFLRSTPEFVDHPEAQKNTDSSDDASNEPSENDEPPRKS</sequence>
<reference evidence="3 4" key="1">
    <citation type="submission" date="2023-04" db="EMBL/GenBank/DDBJ databases">
        <title>A long-awaited taxogenomic arrangement of the family Halomonadaceae.</title>
        <authorList>
            <person name="De La Haba R."/>
            <person name="Chuvochina M."/>
            <person name="Wittouck S."/>
            <person name="Arahal D.R."/>
            <person name="Sanchez-Porro C."/>
            <person name="Hugenholtz P."/>
            <person name="Ventosa A."/>
        </authorList>
    </citation>
    <scope>NUCLEOTIDE SEQUENCE [LARGE SCALE GENOMIC DNA]</scope>
    <source>
        <strain evidence="3 4">DSM 22428</strain>
    </source>
</reference>
<keyword evidence="2" id="KW-1133">Transmembrane helix</keyword>
<dbReference type="EMBL" id="JARWAO010000004">
    <property type="protein sequence ID" value="MDR5896114.1"/>
    <property type="molecule type" value="Genomic_DNA"/>
</dbReference>
<evidence type="ECO:0000313" key="3">
    <source>
        <dbReference type="EMBL" id="MDR5896114.1"/>
    </source>
</evidence>
<feature type="transmembrane region" description="Helical" evidence="2">
    <location>
        <begin position="118"/>
        <end position="135"/>
    </location>
</feature>
<name>A0ABU1GVQ3_9GAMM</name>
<gene>
    <name evidence="3" type="ORF">QC825_08530</name>
</gene>
<dbReference type="Proteomes" id="UP001269375">
    <property type="component" value="Unassembled WGS sequence"/>
</dbReference>
<evidence type="ECO:0000313" key="4">
    <source>
        <dbReference type="Proteomes" id="UP001269375"/>
    </source>
</evidence>
<keyword evidence="2" id="KW-0812">Transmembrane</keyword>
<dbReference type="RefSeq" id="WP_251594489.1">
    <property type="nucleotide sequence ID" value="NZ_JAMLJI010000004.1"/>
</dbReference>
<protein>
    <recommendedName>
        <fullName evidence="5">Transmembrane protein</fullName>
    </recommendedName>
</protein>
<proteinExistence type="predicted"/>
<feature type="region of interest" description="Disordered" evidence="1">
    <location>
        <begin position="359"/>
        <end position="396"/>
    </location>
</feature>
<evidence type="ECO:0000256" key="2">
    <source>
        <dbReference type="SAM" id="Phobius"/>
    </source>
</evidence>
<keyword evidence="2" id="KW-0472">Membrane</keyword>
<evidence type="ECO:0000256" key="1">
    <source>
        <dbReference type="SAM" id="MobiDB-lite"/>
    </source>
</evidence>
<feature type="transmembrane region" description="Helical" evidence="2">
    <location>
        <begin position="141"/>
        <end position="161"/>
    </location>
</feature>
<accession>A0ABU1GVQ3</accession>
<comment type="caution">
    <text evidence="3">The sequence shown here is derived from an EMBL/GenBank/DDBJ whole genome shotgun (WGS) entry which is preliminary data.</text>
</comment>
<evidence type="ECO:0008006" key="5">
    <source>
        <dbReference type="Google" id="ProtNLM"/>
    </source>
</evidence>